<evidence type="ECO:0000313" key="2">
    <source>
        <dbReference type="EMBL" id="AEH25035.1"/>
    </source>
</evidence>
<evidence type="ECO:0000313" key="3">
    <source>
        <dbReference type="Proteomes" id="UP000008386"/>
    </source>
</evidence>
<accession>F8AJF4</accession>
<feature type="region of interest" description="Disordered" evidence="1">
    <location>
        <begin position="1"/>
        <end position="21"/>
    </location>
</feature>
<dbReference type="EMBL" id="CP002779">
    <property type="protein sequence ID" value="AEH25035.1"/>
    <property type="molecule type" value="Genomic_DNA"/>
</dbReference>
<evidence type="ECO:0000256" key="1">
    <source>
        <dbReference type="SAM" id="MobiDB-lite"/>
    </source>
</evidence>
<protein>
    <submittedName>
        <fullName evidence="2">Uncharacterized protein</fullName>
    </submittedName>
</protein>
<dbReference type="Proteomes" id="UP000008386">
    <property type="component" value="Chromosome"/>
</dbReference>
<dbReference type="KEGG" id="pya:PYCH_13650"/>
<sequence>MTAKRQSFERTLNNANPPTLEGNVKPLISSGYLTVASSRPYYAGKT</sequence>
<gene>
    <name evidence="2" type="ordered locus">PYCH_13650</name>
</gene>
<reference evidence="2 3" key="1">
    <citation type="journal article" date="2011" name="J. Bacteriol.">
        <title>Complete genome sequence of the obligate piezophilic hyperthermophilic archaeon Pyrococcus yayanosii CH1.</title>
        <authorList>
            <person name="Jun X."/>
            <person name="Lupeng L."/>
            <person name="Minjuan X."/>
            <person name="Oger P."/>
            <person name="Fengping W."/>
            <person name="Jebbar M."/>
            <person name="Xiang X."/>
        </authorList>
    </citation>
    <scope>NUCLEOTIDE SEQUENCE [LARGE SCALE GENOMIC DNA]</scope>
    <source>
        <strain evidence="3">CH1 / JCM 16557</strain>
    </source>
</reference>
<keyword evidence="3" id="KW-1185">Reference proteome</keyword>
<proteinExistence type="predicted"/>
<name>F8AJF4_PYRYC</name>
<organism evidence="2 3">
    <name type="scientific">Pyrococcus yayanosii (strain CH1 / JCM 16557)</name>
    <dbReference type="NCBI Taxonomy" id="529709"/>
    <lineage>
        <taxon>Archaea</taxon>
        <taxon>Methanobacteriati</taxon>
        <taxon>Methanobacteriota</taxon>
        <taxon>Thermococci</taxon>
        <taxon>Thermococcales</taxon>
        <taxon>Thermococcaceae</taxon>
        <taxon>Pyrococcus</taxon>
    </lineage>
</organism>
<dbReference type="AlphaFoldDB" id="F8AJF4"/>
<dbReference type="HOGENOM" id="CLU_3178735_0_0_2"/>